<evidence type="ECO:0000256" key="1">
    <source>
        <dbReference type="ARBA" id="ARBA00023118"/>
    </source>
</evidence>
<evidence type="ECO:0000259" key="2">
    <source>
        <dbReference type="Pfam" id="PF03787"/>
    </source>
</evidence>
<proteinExistence type="predicted"/>
<dbReference type="RefSeq" id="WP_209053582.1">
    <property type="nucleotide sequence ID" value="NZ_CP072426.1"/>
</dbReference>
<feature type="domain" description="CRISPR type III-associated protein" evidence="2">
    <location>
        <begin position="24"/>
        <end position="206"/>
    </location>
</feature>
<dbReference type="CDD" id="cd09726">
    <property type="entry name" value="RAMP_I_III"/>
    <property type="match status" value="1"/>
</dbReference>
<reference evidence="3 4" key="1">
    <citation type="submission" date="2021-03" db="EMBL/GenBank/DDBJ databases">
        <title>Complete Genome of Pseudoalteromonas viridis Strain BBR56, a new biocontrol bacterial candidate.</title>
        <authorList>
            <person name="Handayani D.P."/>
            <person name="Isnansetyo A."/>
            <person name="Istiqomah I."/>
            <person name="Jumina J."/>
        </authorList>
    </citation>
    <scope>NUCLEOTIDE SEQUENCE [LARGE SCALE GENOMIC DNA]</scope>
    <source>
        <strain evidence="3 4">BBR56</strain>
    </source>
</reference>
<accession>A0ABX7VEZ4</accession>
<sequence>MTEQTTEQTAEQTTPSQLHLITVKLTVLGPIVTQHSGALAQGVDVAVLRDDNNQIVLPGTLLKGNIRHALNELAQLCDDKTLASKLHEWFGQEGLEQLPDTASDGAFMGSRGRLNFDFYWPMSEPKNAAASMQTRIELNEDGVVEHGSLMFIESPYEPGELIEVQGQIRLAGTQQEARLVANYITKALDYCHALGSFKSIGFGRIESANTSVERIDTPAVTFPDYTDAQQLVLEWRSDRPLCMADAPTNKSNEFRSRSEISGAILKGVMARQMKHGSELARYLERVTVSHAMPLDENGELHFQPRRSIALYTAKEMSQAASDTASTNNVTEGRLRQHDFLNSPQMPDDLQGVLTFASDFKGSQCEAVDCPPDLPAVLLVRNAISSWLSGEGEARWTPEKLASRNTAKEEQLFSYLCVSHRWSEEALITWRGHIDLSRVPPDARAAVYAELCTMLEQPLVGVGKTKAVLSLHRVWSEAPPEVQIQSQDVVQLTLRSPTCLLNTHQLKAVQPSAELYQQAFETLAPGVFDLQDHFAYEELRGGSYWYMHFQKNFSSGYRPYIETQPGSCFALSVRTGQEEKAQHYITQWLRQGLPSLDVPEEVSVRYKRTPYDHANGFGQVHVQISKERKV</sequence>
<evidence type="ECO:0000313" key="3">
    <source>
        <dbReference type="EMBL" id="QTL37338.1"/>
    </source>
</evidence>
<evidence type="ECO:0000313" key="4">
    <source>
        <dbReference type="Proteomes" id="UP000665025"/>
    </source>
</evidence>
<gene>
    <name evidence="3" type="ORF">J5X90_21045</name>
</gene>
<organism evidence="3 4">
    <name type="scientific">Pseudoalteromonas viridis</name>
    <dbReference type="NCBI Taxonomy" id="339617"/>
    <lineage>
        <taxon>Bacteria</taxon>
        <taxon>Pseudomonadati</taxon>
        <taxon>Pseudomonadota</taxon>
        <taxon>Gammaproteobacteria</taxon>
        <taxon>Alteromonadales</taxon>
        <taxon>Pseudoalteromonadaceae</taxon>
        <taxon>Pseudoalteromonas</taxon>
    </lineage>
</organism>
<dbReference type="EMBL" id="CP072426">
    <property type="protein sequence ID" value="QTL37338.1"/>
    <property type="molecule type" value="Genomic_DNA"/>
</dbReference>
<keyword evidence="4" id="KW-1185">Reference proteome</keyword>
<dbReference type="Pfam" id="PF03787">
    <property type="entry name" value="RAMPs"/>
    <property type="match status" value="1"/>
</dbReference>
<name>A0ABX7VEZ4_9GAMM</name>
<dbReference type="InterPro" id="IPR005537">
    <property type="entry name" value="RAMP_III_fam"/>
</dbReference>
<keyword evidence="1" id="KW-0051">Antiviral defense</keyword>
<dbReference type="Proteomes" id="UP000665025">
    <property type="component" value="Chromosome 2"/>
</dbReference>
<protein>
    <recommendedName>
        <fullName evidence="2">CRISPR type III-associated protein domain-containing protein</fullName>
    </recommendedName>
</protein>